<sequence length="314" mass="35837">QRQERRVDRAFVGEACISKSTKSAYKSCINGIRKWLYSARSSSEPYFDADGDLNQFLLAKVNDPAKQLCATTLSGFRSAVKDVYRRKRIPLPAAYDEDFKPFFSGIRRIQTEKLQKGGSKDCGKQPLTYSLYMQLCTATLASGDGGVGHLFLITQWNLMCRSKSVETVHLDHLLHHLPEGFQFPSTDIHGAWMLRWFGCHRNAYPPFRVLTPLEFATKAARHSFSEWSILMRHMEGLLMAHTEHVPSRAMTEEQATIMLSAAIAHLPAHVVKNHRTLKVSTVLRLVRESQYVDKADRRRVPFKARKRRSRSSLS</sequence>
<reference evidence="1" key="2">
    <citation type="journal article" date="2023" name="Microbiol Resour">
        <title>Decontamination and Annotation of the Draft Genome Sequence of the Oomycete Lagenidium giganteum ARSEF 373.</title>
        <authorList>
            <person name="Morgan W.R."/>
            <person name="Tartar A."/>
        </authorList>
    </citation>
    <scope>NUCLEOTIDE SEQUENCE</scope>
    <source>
        <strain evidence="1">ARSEF 373</strain>
    </source>
</reference>
<proteinExistence type="predicted"/>
<comment type="caution">
    <text evidence="1">The sequence shown here is derived from an EMBL/GenBank/DDBJ whole genome shotgun (WGS) entry which is preliminary data.</text>
</comment>
<name>A0AAV2YXR0_9STRA</name>
<organism evidence="1 2">
    <name type="scientific">Lagenidium giganteum</name>
    <dbReference type="NCBI Taxonomy" id="4803"/>
    <lineage>
        <taxon>Eukaryota</taxon>
        <taxon>Sar</taxon>
        <taxon>Stramenopiles</taxon>
        <taxon>Oomycota</taxon>
        <taxon>Peronosporomycetes</taxon>
        <taxon>Pythiales</taxon>
        <taxon>Pythiaceae</taxon>
    </lineage>
</organism>
<reference evidence="1" key="1">
    <citation type="submission" date="2022-11" db="EMBL/GenBank/DDBJ databases">
        <authorList>
            <person name="Morgan W.R."/>
            <person name="Tartar A."/>
        </authorList>
    </citation>
    <scope>NUCLEOTIDE SEQUENCE</scope>
    <source>
        <strain evidence="1">ARSEF 373</strain>
    </source>
</reference>
<accession>A0AAV2YXR0</accession>
<keyword evidence="2" id="KW-1185">Reference proteome</keyword>
<dbReference type="AlphaFoldDB" id="A0AAV2YXR0"/>
<dbReference type="Proteomes" id="UP001146120">
    <property type="component" value="Unassembled WGS sequence"/>
</dbReference>
<dbReference type="EMBL" id="DAKRPA010000117">
    <property type="protein sequence ID" value="DAZ98074.1"/>
    <property type="molecule type" value="Genomic_DNA"/>
</dbReference>
<feature type="non-terminal residue" evidence="1">
    <location>
        <position position="1"/>
    </location>
</feature>
<evidence type="ECO:0008006" key="3">
    <source>
        <dbReference type="Google" id="ProtNLM"/>
    </source>
</evidence>
<evidence type="ECO:0000313" key="1">
    <source>
        <dbReference type="EMBL" id="DAZ98074.1"/>
    </source>
</evidence>
<gene>
    <name evidence="1" type="ORF">N0F65_001949</name>
</gene>
<evidence type="ECO:0000313" key="2">
    <source>
        <dbReference type="Proteomes" id="UP001146120"/>
    </source>
</evidence>
<protein>
    <recommendedName>
        <fullName evidence="3">Core-binding (CB) domain-containing protein</fullName>
    </recommendedName>
</protein>